<accession>A0A9P8AMZ6</accession>
<sequence length="257" mass="29429">MSGHMPALQNVEEWGDREDEEEIMAIIEREEREKQKEMDMQEREDRILRECREEEDSLEDEAEPDIRRQIMDEREPITMEGNRGMLLGEPIVSPSRAILTPTDEKQPAKKIGHVPRTAHTLICNVLWTFLKYKNGHISRIGNVLQTFLKHKNGHISRTGNVPRTVHATYANSKTQEWSYFENRSCTAKQMCSLCPCHVQMGIDFMYHETDMPPTKAHGPCTRGTASEASIAFRSPTTAVLCTAVALNPNFGLLLRFF</sequence>
<evidence type="ECO:0000256" key="1">
    <source>
        <dbReference type="SAM" id="MobiDB-lite"/>
    </source>
</evidence>
<proteinExistence type="predicted"/>
<name>A0A9P8AMZ6_9AGAR</name>
<evidence type="ECO:0000313" key="3">
    <source>
        <dbReference type="Proteomes" id="UP000812287"/>
    </source>
</evidence>
<feature type="region of interest" description="Disordered" evidence="1">
    <location>
        <begin position="1"/>
        <end position="21"/>
    </location>
</feature>
<dbReference type="EMBL" id="MU250557">
    <property type="protein sequence ID" value="KAG7441768.1"/>
    <property type="molecule type" value="Genomic_DNA"/>
</dbReference>
<protein>
    <submittedName>
        <fullName evidence="2">Uncharacterized protein</fullName>
    </submittedName>
</protein>
<keyword evidence="3" id="KW-1185">Reference proteome</keyword>
<reference evidence="2" key="1">
    <citation type="submission" date="2020-11" db="EMBL/GenBank/DDBJ databases">
        <title>Adaptations for nitrogen fixation in a non-lichenized fungal sporocarp promotes dispersal by wood-feeding termites.</title>
        <authorList>
            <consortium name="DOE Joint Genome Institute"/>
            <person name="Koch R.A."/>
            <person name="Yoon G."/>
            <person name="Arayal U."/>
            <person name="Lail K."/>
            <person name="Amirebrahimi M."/>
            <person name="Labutti K."/>
            <person name="Lipzen A."/>
            <person name="Riley R."/>
            <person name="Barry K."/>
            <person name="Henrissat B."/>
            <person name="Grigoriev I.V."/>
            <person name="Herr J.R."/>
            <person name="Aime M.C."/>
        </authorList>
    </citation>
    <scope>NUCLEOTIDE SEQUENCE</scope>
    <source>
        <strain evidence="2">MCA 3950</strain>
    </source>
</reference>
<comment type="caution">
    <text evidence="2">The sequence shown here is derived from an EMBL/GenBank/DDBJ whole genome shotgun (WGS) entry which is preliminary data.</text>
</comment>
<dbReference type="RefSeq" id="XP_043035268.1">
    <property type="nucleotide sequence ID" value="XM_043184476.1"/>
</dbReference>
<dbReference type="Proteomes" id="UP000812287">
    <property type="component" value="Unassembled WGS sequence"/>
</dbReference>
<gene>
    <name evidence="2" type="ORF">BT62DRAFT_923167</name>
</gene>
<evidence type="ECO:0000313" key="2">
    <source>
        <dbReference type="EMBL" id="KAG7441768.1"/>
    </source>
</evidence>
<organism evidence="2 3">
    <name type="scientific">Guyanagaster necrorhizus</name>
    <dbReference type="NCBI Taxonomy" id="856835"/>
    <lineage>
        <taxon>Eukaryota</taxon>
        <taxon>Fungi</taxon>
        <taxon>Dikarya</taxon>
        <taxon>Basidiomycota</taxon>
        <taxon>Agaricomycotina</taxon>
        <taxon>Agaricomycetes</taxon>
        <taxon>Agaricomycetidae</taxon>
        <taxon>Agaricales</taxon>
        <taxon>Marasmiineae</taxon>
        <taxon>Physalacriaceae</taxon>
        <taxon>Guyanagaster</taxon>
    </lineage>
</organism>
<dbReference type="AlphaFoldDB" id="A0A9P8AMZ6"/>
<dbReference type="GeneID" id="66106773"/>